<keyword evidence="2" id="KW-1133">Transmembrane helix</keyword>
<dbReference type="EMBL" id="JALJOU010000019">
    <property type="protein sequence ID" value="KAK9838313.1"/>
    <property type="molecule type" value="Genomic_DNA"/>
</dbReference>
<evidence type="ECO:0000256" key="1">
    <source>
        <dbReference type="SAM" id="MobiDB-lite"/>
    </source>
</evidence>
<keyword evidence="2" id="KW-0472">Membrane</keyword>
<evidence type="ECO:0000313" key="3">
    <source>
        <dbReference type="EMBL" id="KAK9838313.1"/>
    </source>
</evidence>
<organism evidence="3 4">
    <name type="scientific">Elliptochloris bilobata</name>
    <dbReference type="NCBI Taxonomy" id="381761"/>
    <lineage>
        <taxon>Eukaryota</taxon>
        <taxon>Viridiplantae</taxon>
        <taxon>Chlorophyta</taxon>
        <taxon>core chlorophytes</taxon>
        <taxon>Trebouxiophyceae</taxon>
        <taxon>Trebouxiophyceae incertae sedis</taxon>
        <taxon>Elliptochloris clade</taxon>
        <taxon>Elliptochloris</taxon>
    </lineage>
</organism>
<dbReference type="AlphaFoldDB" id="A0AAW1RX03"/>
<feature type="region of interest" description="Disordered" evidence="1">
    <location>
        <begin position="80"/>
        <end position="100"/>
    </location>
</feature>
<dbReference type="PROSITE" id="PS51257">
    <property type="entry name" value="PROKAR_LIPOPROTEIN"/>
    <property type="match status" value="1"/>
</dbReference>
<comment type="caution">
    <text evidence="3">The sequence shown here is derived from an EMBL/GenBank/DDBJ whole genome shotgun (WGS) entry which is preliminary data.</text>
</comment>
<dbReference type="Pfam" id="PF06522">
    <property type="entry name" value="B12D"/>
    <property type="match status" value="1"/>
</dbReference>
<keyword evidence="4" id="KW-1185">Reference proteome</keyword>
<evidence type="ECO:0000313" key="4">
    <source>
        <dbReference type="Proteomes" id="UP001445335"/>
    </source>
</evidence>
<gene>
    <name evidence="3" type="ORF">WJX81_003985</name>
</gene>
<sequence>MPGRSFKWVQPVVLPLFAAVGCGIIASAIIMSRKLLHDPAVTMWRSQRGVETTEEQGKKYRENMLQRMVAGRPHYIIPERRVHGRAPAGHGEATPTLQHH</sequence>
<reference evidence="3 4" key="1">
    <citation type="journal article" date="2024" name="Nat. Commun.">
        <title>Phylogenomics reveals the evolutionary origins of lichenization in chlorophyte algae.</title>
        <authorList>
            <person name="Puginier C."/>
            <person name="Libourel C."/>
            <person name="Otte J."/>
            <person name="Skaloud P."/>
            <person name="Haon M."/>
            <person name="Grisel S."/>
            <person name="Petersen M."/>
            <person name="Berrin J.G."/>
            <person name="Delaux P.M."/>
            <person name="Dal Grande F."/>
            <person name="Keller J."/>
        </authorList>
    </citation>
    <scope>NUCLEOTIDE SEQUENCE [LARGE SCALE GENOMIC DNA]</scope>
    <source>
        <strain evidence="3 4">SAG 245.80</strain>
    </source>
</reference>
<protein>
    <submittedName>
        <fullName evidence="3">Uncharacterized protein</fullName>
    </submittedName>
</protein>
<evidence type="ECO:0000256" key="2">
    <source>
        <dbReference type="SAM" id="Phobius"/>
    </source>
</evidence>
<dbReference type="Proteomes" id="UP001445335">
    <property type="component" value="Unassembled WGS sequence"/>
</dbReference>
<feature type="transmembrane region" description="Helical" evidence="2">
    <location>
        <begin position="12"/>
        <end position="31"/>
    </location>
</feature>
<dbReference type="InterPro" id="IPR010530">
    <property type="entry name" value="B12D"/>
</dbReference>
<name>A0AAW1RX03_9CHLO</name>
<proteinExistence type="predicted"/>
<accession>A0AAW1RX03</accession>
<keyword evidence="2" id="KW-0812">Transmembrane</keyword>